<feature type="non-terminal residue" evidence="1">
    <location>
        <position position="1"/>
    </location>
</feature>
<reference evidence="1" key="1">
    <citation type="submission" date="2021-06" db="EMBL/GenBank/DDBJ databases">
        <authorList>
            <person name="Kallberg Y."/>
            <person name="Tangrot J."/>
            <person name="Rosling A."/>
        </authorList>
    </citation>
    <scope>NUCLEOTIDE SEQUENCE</scope>
    <source>
        <strain evidence="1">UK204</strain>
    </source>
</reference>
<sequence>EVLANISAFEISKGEITISGMDENKSTASGVDCNTGTTKVNKSKFTASEMSKDGTIKARIEKSKSTAFEADK</sequence>
<evidence type="ECO:0000313" key="1">
    <source>
        <dbReference type="EMBL" id="CAG8582498.1"/>
    </source>
</evidence>
<evidence type="ECO:0000313" key="2">
    <source>
        <dbReference type="Proteomes" id="UP000789570"/>
    </source>
</evidence>
<keyword evidence="2" id="KW-1185">Reference proteome</keyword>
<dbReference type="AlphaFoldDB" id="A0A9N9BVG2"/>
<proteinExistence type="predicted"/>
<dbReference type="EMBL" id="CAJVPQ010002079">
    <property type="protein sequence ID" value="CAG8582498.1"/>
    <property type="molecule type" value="Genomic_DNA"/>
</dbReference>
<protein>
    <submittedName>
        <fullName evidence="1">8768_t:CDS:1</fullName>
    </submittedName>
</protein>
<name>A0A9N9BVG2_9GLOM</name>
<organism evidence="1 2">
    <name type="scientific">Funneliformis caledonium</name>
    <dbReference type="NCBI Taxonomy" id="1117310"/>
    <lineage>
        <taxon>Eukaryota</taxon>
        <taxon>Fungi</taxon>
        <taxon>Fungi incertae sedis</taxon>
        <taxon>Mucoromycota</taxon>
        <taxon>Glomeromycotina</taxon>
        <taxon>Glomeromycetes</taxon>
        <taxon>Glomerales</taxon>
        <taxon>Glomeraceae</taxon>
        <taxon>Funneliformis</taxon>
    </lineage>
</organism>
<accession>A0A9N9BVG2</accession>
<dbReference type="Proteomes" id="UP000789570">
    <property type="component" value="Unassembled WGS sequence"/>
</dbReference>
<feature type="non-terminal residue" evidence="1">
    <location>
        <position position="72"/>
    </location>
</feature>
<comment type="caution">
    <text evidence="1">The sequence shown here is derived from an EMBL/GenBank/DDBJ whole genome shotgun (WGS) entry which is preliminary data.</text>
</comment>
<gene>
    <name evidence="1" type="ORF">FCALED_LOCUS7670</name>
</gene>